<sequence length="66" mass="8212">MHTEENSEFRWVVYQLMLEEIASHRVGNRPNRYEPRRRKRRPKPYDRLMMPRKEAKRLMAKGVRDN</sequence>
<reference evidence="2" key="1">
    <citation type="submission" date="2021-05" db="EMBL/GenBank/DDBJ databases">
        <title>Complete genome sequence of the cellulolytic planctomycete Telmatocola sphagniphila SP2T and characterization of the first cellulase from planctomycetes.</title>
        <authorList>
            <person name="Rakitin A.L."/>
            <person name="Beletsky A.V."/>
            <person name="Naumoff D.G."/>
            <person name="Kulichevskaya I.S."/>
            <person name="Mardanov A.V."/>
            <person name="Ravin N.V."/>
            <person name="Dedysh S.N."/>
        </authorList>
    </citation>
    <scope>NUCLEOTIDE SEQUENCE</scope>
    <source>
        <strain evidence="2">SP2T</strain>
    </source>
</reference>
<dbReference type="EMBL" id="CP074694">
    <property type="protein sequence ID" value="QVL31714.1"/>
    <property type="molecule type" value="Genomic_DNA"/>
</dbReference>
<name>A0A8E6ET03_9BACT</name>
<organism evidence="2 3">
    <name type="scientific">Telmatocola sphagniphila</name>
    <dbReference type="NCBI Taxonomy" id="1123043"/>
    <lineage>
        <taxon>Bacteria</taxon>
        <taxon>Pseudomonadati</taxon>
        <taxon>Planctomycetota</taxon>
        <taxon>Planctomycetia</taxon>
        <taxon>Gemmatales</taxon>
        <taxon>Gemmataceae</taxon>
    </lineage>
</organism>
<evidence type="ECO:0000256" key="1">
    <source>
        <dbReference type="SAM" id="MobiDB-lite"/>
    </source>
</evidence>
<keyword evidence="3" id="KW-1185">Reference proteome</keyword>
<dbReference type="Proteomes" id="UP000676194">
    <property type="component" value="Chromosome"/>
</dbReference>
<evidence type="ECO:0000313" key="2">
    <source>
        <dbReference type="EMBL" id="QVL31714.1"/>
    </source>
</evidence>
<dbReference type="AlphaFoldDB" id="A0A8E6ET03"/>
<evidence type="ECO:0000313" key="3">
    <source>
        <dbReference type="Proteomes" id="UP000676194"/>
    </source>
</evidence>
<feature type="region of interest" description="Disordered" evidence="1">
    <location>
        <begin position="25"/>
        <end position="49"/>
    </location>
</feature>
<gene>
    <name evidence="2" type="ORF">KIH39_23190</name>
</gene>
<protein>
    <submittedName>
        <fullName evidence="2">Uncharacterized protein</fullName>
    </submittedName>
</protein>
<proteinExistence type="predicted"/>
<dbReference type="RefSeq" id="WP_213495879.1">
    <property type="nucleotide sequence ID" value="NZ_CP074694.1"/>
</dbReference>
<dbReference type="KEGG" id="tsph:KIH39_23190"/>
<accession>A0A8E6ET03</accession>